<proteinExistence type="predicted"/>
<evidence type="ECO:0000313" key="1">
    <source>
        <dbReference type="EMBL" id="CAB3231819.1"/>
    </source>
</evidence>
<dbReference type="AlphaFoldDB" id="A0A8S0ZH39"/>
<dbReference type="Proteomes" id="UP000494256">
    <property type="component" value="Unassembled WGS sequence"/>
</dbReference>
<name>A0A8S0ZH39_ARCPL</name>
<accession>A0A8S0ZH39</accession>
<sequence>MYPVYLAVGLINILAKSNNYGIKINDAGMDIRVRRDINYVPIIDDIYDDSVKTDNVREIRQLPYNQNDKQDNGFYVNYTHNLTHNHTSHKRRSHNHGMYIPRTRSHHHKKTVNNSNNKPYEYKTDITGFKPDNLVLETGYNHHHNNQVNLQKRQTLPAPQPYRKPEENTSKPLYKKIWSFFSGSKTTTPKYEFPTPGVGNRNGVSAQLKKRKRKIIPACVLCDTGCPLGYRRQESYCISEDPDYE</sequence>
<dbReference type="OrthoDB" id="10051571at2759"/>
<evidence type="ECO:0000313" key="2">
    <source>
        <dbReference type="Proteomes" id="UP000494256"/>
    </source>
</evidence>
<reference evidence="1 2" key="1">
    <citation type="submission" date="2020-04" db="EMBL/GenBank/DDBJ databases">
        <authorList>
            <person name="Wallbank WR R."/>
            <person name="Pardo Diaz C."/>
            <person name="Kozak K."/>
            <person name="Martin S."/>
            <person name="Jiggins C."/>
            <person name="Moest M."/>
            <person name="Warren A I."/>
            <person name="Byers J.R.P. K."/>
            <person name="Montejo-Kovacevich G."/>
            <person name="Yen C E."/>
        </authorList>
    </citation>
    <scope>NUCLEOTIDE SEQUENCE [LARGE SCALE GENOMIC DNA]</scope>
</reference>
<protein>
    <submittedName>
        <fullName evidence="1">Uncharacterized protein</fullName>
    </submittedName>
</protein>
<dbReference type="EMBL" id="CADEBD010000289">
    <property type="protein sequence ID" value="CAB3231819.1"/>
    <property type="molecule type" value="Genomic_DNA"/>
</dbReference>
<organism evidence="1 2">
    <name type="scientific">Arctia plantaginis</name>
    <name type="common">Wood tiger moth</name>
    <name type="synonym">Phalaena plantaginis</name>
    <dbReference type="NCBI Taxonomy" id="874455"/>
    <lineage>
        <taxon>Eukaryota</taxon>
        <taxon>Metazoa</taxon>
        <taxon>Ecdysozoa</taxon>
        <taxon>Arthropoda</taxon>
        <taxon>Hexapoda</taxon>
        <taxon>Insecta</taxon>
        <taxon>Pterygota</taxon>
        <taxon>Neoptera</taxon>
        <taxon>Endopterygota</taxon>
        <taxon>Lepidoptera</taxon>
        <taxon>Glossata</taxon>
        <taxon>Ditrysia</taxon>
        <taxon>Noctuoidea</taxon>
        <taxon>Erebidae</taxon>
        <taxon>Arctiinae</taxon>
        <taxon>Arctia</taxon>
    </lineage>
</organism>
<gene>
    <name evidence="1" type="ORF">APLA_LOCUS5327</name>
</gene>
<comment type="caution">
    <text evidence="1">The sequence shown here is derived from an EMBL/GenBank/DDBJ whole genome shotgun (WGS) entry which is preliminary data.</text>
</comment>